<dbReference type="EMBL" id="DUIH01000002">
    <property type="protein sequence ID" value="HIH69139.1"/>
    <property type="molecule type" value="Genomic_DNA"/>
</dbReference>
<evidence type="ECO:0000313" key="2">
    <source>
        <dbReference type="Proteomes" id="UP000600363"/>
    </source>
</evidence>
<name>A0A832VYZ9_9EURY</name>
<accession>A0A832VYZ9</accession>
<gene>
    <name evidence="1" type="ORF">HA299_00730</name>
</gene>
<dbReference type="InterPro" id="IPR011004">
    <property type="entry name" value="Trimer_LpxA-like_sf"/>
</dbReference>
<dbReference type="Proteomes" id="UP000600363">
    <property type="component" value="Unassembled WGS sequence"/>
</dbReference>
<protein>
    <submittedName>
        <fullName evidence="1">Polymer-forming cytoskeletal protein</fullName>
    </submittedName>
</protein>
<dbReference type="Gene3D" id="2.160.10.10">
    <property type="entry name" value="Hexapeptide repeat proteins"/>
    <property type="match status" value="1"/>
</dbReference>
<sequence>MMKRDGVSTATIVYHPPTNTYIVREGYVEGNLLIRGNLLTAPNVHMWRDVVVKGELMLARGCTVGGMARAKSAVIGARCTIRGELVVEDGLLLLDGCEVARGIQCGGDITIRPGVVTRSVCTSGVVEMVGKSQIPHIDAKKLVAVPEVM</sequence>
<dbReference type="RefSeq" id="WP_052353063.1">
    <property type="nucleotide sequence ID" value="NZ_DUIH01000002.1"/>
</dbReference>
<reference evidence="1" key="1">
    <citation type="journal article" date="2020" name="bioRxiv">
        <title>A rank-normalized archaeal taxonomy based on genome phylogeny resolves widespread incomplete and uneven classifications.</title>
        <authorList>
            <person name="Rinke C."/>
            <person name="Chuvochina M."/>
            <person name="Mussig A.J."/>
            <person name="Chaumeil P.-A."/>
            <person name="Waite D.W."/>
            <person name="Whitman W.B."/>
            <person name="Parks D.H."/>
            <person name="Hugenholtz P."/>
        </authorList>
    </citation>
    <scope>NUCLEOTIDE SEQUENCE</scope>
    <source>
        <strain evidence="1">UBA12518</strain>
    </source>
</reference>
<dbReference type="AlphaFoldDB" id="A0A832VYZ9"/>
<evidence type="ECO:0000313" key="1">
    <source>
        <dbReference type="EMBL" id="HIH69139.1"/>
    </source>
</evidence>
<dbReference type="SUPFAM" id="SSF51161">
    <property type="entry name" value="Trimeric LpxA-like enzymes"/>
    <property type="match status" value="1"/>
</dbReference>
<comment type="caution">
    <text evidence="1">The sequence shown here is derived from an EMBL/GenBank/DDBJ whole genome shotgun (WGS) entry which is preliminary data.</text>
</comment>
<proteinExistence type="predicted"/>
<organism evidence="1 2">
    <name type="scientific">Methermicoccus shengliensis</name>
    <dbReference type="NCBI Taxonomy" id="660064"/>
    <lineage>
        <taxon>Archaea</taxon>
        <taxon>Methanobacteriati</taxon>
        <taxon>Methanobacteriota</taxon>
        <taxon>Stenosarchaea group</taxon>
        <taxon>Methanomicrobia</taxon>
        <taxon>Methanosarcinales</taxon>
        <taxon>Methermicoccaceae</taxon>
        <taxon>Methermicoccus</taxon>
    </lineage>
</organism>